<gene>
    <name evidence="1" type="ORF">CC86DRAFT_52851</name>
</gene>
<dbReference type="EMBL" id="MU006230">
    <property type="protein sequence ID" value="KAF2824269.1"/>
    <property type="molecule type" value="Genomic_DNA"/>
</dbReference>
<dbReference type="Proteomes" id="UP000799424">
    <property type="component" value="Unassembled WGS sequence"/>
</dbReference>
<evidence type="ECO:0000313" key="1">
    <source>
        <dbReference type="EMBL" id="KAF2824269.1"/>
    </source>
</evidence>
<accession>A0A6A6ZUJ3</accession>
<protein>
    <submittedName>
        <fullName evidence="1">Uncharacterized protein</fullName>
    </submittedName>
</protein>
<reference evidence="1" key="1">
    <citation type="journal article" date="2020" name="Stud. Mycol.">
        <title>101 Dothideomycetes genomes: a test case for predicting lifestyles and emergence of pathogens.</title>
        <authorList>
            <person name="Haridas S."/>
            <person name="Albert R."/>
            <person name="Binder M."/>
            <person name="Bloem J."/>
            <person name="Labutti K."/>
            <person name="Salamov A."/>
            <person name="Andreopoulos B."/>
            <person name="Baker S."/>
            <person name="Barry K."/>
            <person name="Bills G."/>
            <person name="Bluhm B."/>
            <person name="Cannon C."/>
            <person name="Castanera R."/>
            <person name="Culley D."/>
            <person name="Daum C."/>
            <person name="Ezra D."/>
            <person name="Gonzalez J."/>
            <person name="Henrissat B."/>
            <person name="Kuo A."/>
            <person name="Liang C."/>
            <person name="Lipzen A."/>
            <person name="Lutzoni F."/>
            <person name="Magnuson J."/>
            <person name="Mondo S."/>
            <person name="Nolan M."/>
            <person name="Ohm R."/>
            <person name="Pangilinan J."/>
            <person name="Park H.-J."/>
            <person name="Ramirez L."/>
            <person name="Alfaro M."/>
            <person name="Sun H."/>
            <person name="Tritt A."/>
            <person name="Yoshinaga Y."/>
            <person name="Zwiers L.-H."/>
            <person name="Turgeon B."/>
            <person name="Goodwin S."/>
            <person name="Spatafora J."/>
            <person name="Crous P."/>
            <person name="Grigoriev I."/>
        </authorList>
    </citation>
    <scope>NUCLEOTIDE SEQUENCE</scope>
    <source>
        <strain evidence="1">CBS 113818</strain>
    </source>
</reference>
<dbReference type="AlphaFoldDB" id="A0A6A6ZUJ3"/>
<evidence type="ECO:0000313" key="2">
    <source>
        <dbReference type="Proteomes" id="UP000799424"/>
    </source>
</evidence>
<name>A0A6A6ZUJ3_9PLEO</name>
<keyword evidence="2" id="KW-1185">Reference proteome</keyword>
<proteinExistence type="predicted"/>
<organism evidence="1 2">
    <name type="scientific">Ophiobolus disseminans</name>
    <dbReference type="NCBI Taxonomy" id="1469910"/>
    <lineage>
        <taxon>Eukaryota</taxon>
        <taxon>Fungi</taxon>
        <taxon>Dikarya</taxon>
        <taxon>Ascomycota</taxon>
        <taxon>Pezizomycotina</taxon>
        <taxon>Dothideomycetes</taxon>
        <taxon>Pleosporomycetidae</taxon>
        <taxon>Pleosporales</taxon>
        <taxon>Pleosporineae</taxon>
        <taxon>Phaeosphaeriaceae</taxon>
        <taxon>Ophiobolus</taxon>
    </lineage>
</organism>
<sequence length="179" mass="20121">MTFVTKLRPLTRGCVFSPTRLMRVSHGTDQVLCPRWRRELGQKQRPTSCEFASAQHGSRRIYARNPHPRTGICRLTKYLVRPNVDDELVVSVCQERRPVWLGAMITMVLRRTPPDWDGLAKDRWAVSGSAVGRPNLGQGLRKQSEAAWKLGGTSASLGSHCARSWVCLPRQFATARDAP</sequence>